<comment type="pathway">
    <text evidence="2">Amino-acid biosynthesis; L-methionine biosynthesis via de novo pathway; L-homoserine from L-aspartate: step 3/3.</text>
</comment>
<organism evidence="12 13">
    <name type="scientific">Arthrobacter ginkgonis</name>
    <dbReference type="NCBI Taxonomy" id="1630594"/>
    <lineage>
        <taxon>Bacteria</taxon>
        <taxon>Bacillati</taxon>
        <taxon>Actinomycetota</taxon>
        <taxon>Actinomycetes</taxon>
        <taxon>Micrococcales</taxon>
        <taxon>Micrococcaceae</taxon>
        <taxon>Arthrobacter</taxon>
    </lineage>
</organism>
<keyword evidence="6" id="KW-0028">Amino-acid biosynthesis</keyword>
<comment type="similarity">
    <text evidence="3">Belongs to the homoserine dehydrogenase family.</text>
</comment>
<name>A0ABP7D378_9MICC</name>
<dbReference type="InterPro" id="IPR036291">
    <property type="entry name" value="NAD(P)-bd_dom_sf"/>
</dbReference>
<dbReference type="EMBL" id="BAABEO010000025">
    <property type="protein sequence ID" value="GAA3698130.1"/>
    <property type="molecule type" value="Genomic_DNA"/>
</dbReference>
<dbReference type="InterPro" id="IPR001342">
    <property type="entry name" value="HDH_cat"/>
</dbReference>
<evidence type="ECO:0000313" key="12">
    <source>
        <dbReference type="EMBL" id="GAA3698130.1"/>
    </source>
</evidence>
<keyword evidence="9" id="KW-0486">Methionine biosynthesis</keyword>
<evidence type="ECO:0000256" key="3">
    <source>
        <dbReference type="ARBA" id="ARBA00006753"/>
    </source>
</evidence>
<sequence>MTSALPSASPAVPLVLSGFGPVGQAFLEKIGAQQQRGIAVTVIRGQASETTLGPGSGVPDRASWHPLAQLEATLDRTGAGVLVQALPSSPEAHPRAVDEAITALRRGVHVVTATKSHLLTHWRDLEQAARTGGSRIRISGATGAALPTADLARLGVRGLDCHALRACPNGTSTFVLDRISDGGSLKEAVREARRCGIAEADTSADLSGSDAATKARLLAGLLWDWDVARIQIETEAIDEGTVELAAAAARSGRRLRAVASASLDRPMTVTVRLERVGPGDPFFHITGPEKAMTFHCPDAGDITVQGGRSSPTGAALAMVKDVLNLVEGNATGFH</sequence>
<evidence type="ECO:0000256" key="7">
    <source>
        <dbReference type="ARBA" id="ARBA00022697"/>
    </source>
</evidence>
<dbReference type="Pfam" id="PF03447">
    <property type="entry name" value="NAD_binding_3"/>
    <property type="match status" value="1"/>
</dbReference>
<evidence type="ECO:0000256" key="1">
    <source>
        <dbReference type="ARBA" id="ARBA00005056"/>
    </source>
</evidence>
<evidence type="ECO:0000259" key="10">
    <source>
        <dbReference type="Pfam" id="PF00742"/>
    </source>
</evidence>
<evidence type="ECO:0000256" key="4">
    <source>
        <dbReference type="ARBA" id="ARBA00013213"/>
    </source>
</evidence>
<dbReference type="InterPro" id="IPR005106">
    <property type="entry name" value="Asp/hSer_DH_NAD-bd"/>
</dbReference>
<reference evidence="13" key="1">
    <citation type="journal article" date="2019" name="Int. J. Syst. Evol. Microbiol.">
        <title>The Global Catalogue of Microorganisms (GCM) 10K type strain sequencing project: providing services to taxonomists for standard genome sequencing and annotation.</title>
        <authorList>
            <consortium name="The Broad Institute Genomics Platform"/>
            <consortium name="The Broad Institute Genome Sequencing Center for Infectious Disease"/>
            <person name="Wu L."/>
            <person name="Ma J."/>
        </authorList>
    </citation>
    <scope>NUCLEOTIDE SEQUENCE [LARGE SCALE GENOMIC DNA]</scope>
    <source>
        <strain evidence="13">JCM 30742</strain>
    </source>
</reference>
<dbReference type="Gene3D" id="3.40.50.720">
    <property type="entry name" value="NAD(P)-binding Rossmann-like Domain"/>
    <property type="match status" value="1"/>
</dbReference>
<dbReference type="PANTHER" id="PTHR43331">
    <property type="entry name" value="HOMOSERINE DEHYDROGENASE"/>
    <property type="match status" value="1"/>
</dbReference>
<evidence type="ECO:0000256" key="5">
    <source>
        <dbReference type="ARBA" id="ARBA00013376"/>
    </source>
</evidence>
<evidence type="ECO:0000313" key="13">
    <source>
        <dbReference type="Proteomes" id="UP001500752"/>
    </source>
</evidence>
<evidence type="ECO:0000256" key="6">
    <source>
        <dbReference type="ARBA" id="ARBA00022605"/>
    </source>
</evidence>
<feature type="domain" description="Aspartate/homoserine dehydrogenase NAD-binding" evidence="11">
    <location>
        <begin position="18"/>
        <end position="137"/>
    </location>
</feature>
<dbReference type="PIRSF" id="PIRSF036497">
    <property type="entry name" value="HDH_short"/>
    <property type="match status" value="1"/>
</dbReference>
<dbReference type="SUPFAM" id="SSF55347">
    <property type="entry name" value="Glyceraldehyde-3-phosphate dehydrogenase-like, C-terminal domain"/>
    <property type="match status" value="1"/>
</dbReference>
<feature type="domain" description="Homoserine dehydrogenase catalytic" evidence="10">
    <location>
        <begin position="147"/>
        <end position="323"/>
    </location>
</feature>
<evidence type="ECO:0000256" key="2">
    <source>
        <dbReference type="ARBA" id="ARBA00005062"/>
    </source>
</evidence>
<evidence type="ECO:0000256" key="9">
    <source>
        <dbReference type="ARBA" id="ARBA00023167"/>
    </source>
</evidence>
<dbReference type="Pfam" id="PF00742">
    <property type="entry name" value="Homoserine_dh"/>
    <property type="match status" value="1"/>
</dbReference>
<keyword evidence="7" id="KW-0791">Threonine biosynthesis</keyword>
<keyword evidence="8" id="KW-0560">Oxidoreductase</keyword>
<dbReference type="Proteomes" id="UP001500752">
    <property type="component" value="Unassembled WGS sequence"/>
</dbReference>
<dbReference type="SUPFAM" id="SSF51735">
    <property type="entry name" value="NAD(P)-binding Rossmann-fold domains"/>
    <property type="match status" value="1"/>
</dbReference>
<dbReference type="Gene3D" id="3.30.360.10">
    <property type="entry name" value="Dihydrodipicolinate Reductase, domain 2"/>
    <property type="match status" value="1"/>
</dbReference>
<dbReference type="EC" id="1.1.1.3" evidence="4"/>
<dbReference type="PANTHER" id="PTHR43331:SF1">
    <property type="entry name" value="HOMOSERINE DEHYDROGENASE"/>
    <property type="match status" value="1"/>
</dbReference>
<comment type="pathway">
    <text evidence="1">Amino-acid biosynthesis; L-threonine biosynthesis; L-threonine from L-aspartate: step 3/5.</text>
</comment>
<comment type="caution">
    <text evidence="12">The sequence shown here is derived from an EMBL/GenBank/DDBJ whole genome shotgun (WGS) entry which is preliminary data.</text>
</comment>
<gene>
    <name evidence="12" type="ORF">GCM10023081_38880</name>
</gene>
<dbReference type="InterPro" id="IPR022697">
    <property type="entry name" value="HDH_short"/>
</dbReference>
<protein>
    <recommendedName>
        <fullName evidence="5">Homoserine dehydrogenase</fullName>
        <ecNumber evidence="4">1.1.1.3</ecNumber>
    </recommendedName>
</protein>
<proteinExistence type="inferred from homology"/>
<keyword evidence="13" id="KW-1185">Reference proteome</keyword>
<evidence type="ECO:0000256" key="8">
    <source>
        <dbReference type="ARBA" id="ARBA00023002"/>
    </source>
</evidence>
<accession>A0ABP7D378</accession>
<evidence type="ECO:0000259" key="11">
    <source>
        <dbReference type="Pfam" id="PF03447"/>
    </source>
</evidence>
<dbReference type="RefSeq" id="WP_345153466.1">
    <property type="nucleotide sequence ID" value="NZ_BAABEO010000025.1"/>
</dbReference>